<reference evidence="1 2" key="1">
    <citation type="submission" date="2019-07" db="EMBL/GenBank/DDBJ databases">
        <authorList>
            <person name="Jastrzebski P J."/>
            <person name="Paukszto L."/>
            <person name="Jastrzebski P J."/>
        </authorList>
    </citation>
    <scope>NUCLEOTIDE SEQUENCE [LARGE SCALE GENOMIC DNA]</scope>
    <source>
        <strain evidence="1 2">WMS-il1</strain>
    </source>
</reference>
<evidence type="ECO:0000313" key="2">
    <source>
        <dbReference type="Proteomes" id="UP000321570"/>
    </source>
</evidence>
<organism evidence="1 2">
    <name type="scientific">Hymenolepis diminuta</name>
    <name type="common">Rat tapeworm</name>
    <dbReference type="NCBI Taxonomy" id="6216"/>
    <lineage>
        <taxon>Eukaryota</taxon>
        <taxon>Metazoa</taxon>
        <taxon>Spiralia</taxon>
        <taxon>Lophotrochozoa</taxon>
        <taxon>Platyhelminthes</taxon>
        <taxon>Cestoda</taxon>
        <taxon>Eucestoda</taxon>
        <taxon>Cyclophyllidea</taxon>
        <taxon>Hymenolepididae</taxon>
        <taxon>Hymenolepis</taxon>
    </lineage>
</organism>
<gene>
    <name evidence="1" type="ORF">WMSIL1_LOCUS15072</name>
</gene>
<dbReference type="EMBL" id="CABIJS010000719">
    <property type="protein sequence ID" value="VUZ57670.1"/>
    <property type="molecule type" value="Genomic_DNA"/>
</dbReference>
<evidence type="ECO:0000313" key="1">
    <source>
        <dbReference type="EMBL" id="VUZ57670.1"/>
    </source>
</evidence>
<dbReference type="Proteomes" id="UP000321570">
    <property type="component" value="Unassembled WGS sequence"/>
</dbReference>
<keyword evidence="2" id="KW-1185">Reference proteome</keyword>
<name>A0A564ZDX4_HYMDI</name>
<dbReference type="AlphaFoldDB" id="A0A564ZDX4"/>
<protein>
    <submittedName>
        <fullName evidence="1">Uncharacterized protein</fullName>
    </submittedName>
</protein>
<accession>A0A564ZDX4</accession>
<sequence length="85" mass="9671">MQSILANILNTKPIESPAEMTDGIIENAGLPRIEEISHTLHPISNKKRTNGSLVERMLRLEVKIDILTLKDNQLHSRPFNIRRCS</sequence>
<proteinExistence type="predicted"/>